<dbReference type="InterPro" id="IPR032675">
    <property type="entry name" value="LRR_dom_sf"/>
</dbReference>
<dbReference type="Gramene" id="C.cajan_44531.t">
    <property type="protein sequence ID" value="C.cajan_44531.t"/>
    <property type="gene ID" value="C.cajan_44531"/>
</dbReference>
<name>A0A151QPS4_CAJCA</name>
<gene>
    <name evidence="6" type="ORF">KK1_047078</name>
</gene>
<dbReference type="GO" id="GO:0030620">
    <property type="term" value="F:U2 snRNA binding"/>
    <property type="evidence" value="ECO:0007669"/>
    <property type="project" value="InterPro"/>
</dbReference>
<dbReference type="STRING" id="3821.A0A151QPS4"/>
<keyword evidence="6" id="KW-0687">Ribonucleoprotein</keyword>
<comment type="similarity">
    <text evidence="5">Belongs to the U2 small nuclear ribonucleoprotein A family.</text>
</comment>
<keyword evidence="4" id="KW-0539">Nucleus</keyword>
<evidence type="ECO:0000256" key="2">
    <source>
        <dbReference type="ARBA" id="ARBA00022614"/>
    </source>
</evidence>
<protein>
    <submittedName>
        <fullName evidence="6">U2 small nuclear ribonucleoprotein A</fullName>
    </submittedName>
</protein>
<keyword evidence="3" id="KW-0677">Repeat</keyword>
<dbReference type="Pfam" id="PF14580">
    <property type="entry name" value="LRR_9"/>
    <property type="match status" value="1"/>
</dbReference>
<dbReference type="EMBL" id="KQ485363">
    <property type="protein sequence ID" value="KYP32276.1"/>
    <property type="molecule type" value="Genomic_DNA"/>
</dbReference>
<dbReference type="GO" id="GO:0005634">
    <property type="term" value="C:nucleus"/>
    <property type="evidence" value="ECO:0007669"/>
    <property type="project" value="UniProtKB-SubCell"/>
</dbReference>
<dbReference type="OMA" id="INPLAKC"/>
<keyword evidence="7" id="KW-1185">Reference proteome</keyword>
<dbReference type="AlphaFoldDB" id="A0A151QPS4"/>
<accession>A0A151QPS4</accession>
<dbReference type="InterPro" id="IPR044640">
    <property type="entry name" value="RU2A"/>
</dbReference>
<reference evidence="6" key="1">
    <citation type="journal article" date="2012" name="Nat. Biotechnol.">
        <title>Draft genome sequence of pigeonpea (Cajanus cajan), an orphan legume crop of resource-poor farmers.</title>
        <authorList>
            <person name="Varshney R.K."/>
            <person name="Chen W."/>
            <person name="Li Y."/>
            <person name="Bharti A.K."/>
            <person name="Saxena R.K."/>
            <person name="Schlueter J.A."/>
            <person name="Donoghue M.T."/>
            <person name="Azam S."/>
            <person name="Fan G."/>
            <person name="Whaley A.M."/>
            <person name="Farmer A.D."/>
            <person name="Sheridan J."/>
            <person name="Iwata A."/>
            <person name="Tuteja R."/>
            <person name="Penmetsa R.V."/>
            <person name="Wu W."/>
            <person name="Upadhyaya H.D."/>
            <person name="Yang S.P."/>
            <person name="Shah T."/>
            <person name="Saxena K.B."/>
            <person name="Michael T."/>
            <person name="McCombie W.R."/>
            <person name="Yang B."/>
            <person name="Zhang G."/>
            <person name="Yang H."/>
            <person name="Wang J."/>
            <person name="Spillane C."/>
            <person name="Cook D.R."/>
            <person name="May G.D."/>
            <person name="Xu X."/>
            <person name="Jackson S.A."/>
        </authorList>
    </citation>
    <scope>NUCLEOTIDE SEQUENCE [LARGE SCALE GENOMIC DNA]</scope>
</reference>
<organism evidence="6 7">
    <name type="scientific">Cajanus cajan</name>
    <name type="common">Pigeon pea</name>
    <name type="synonym">Cajanus indicus</name>
    <dbReference type="NCBI Taxonomy" id="3821"/>
    <lineage>
        <taxon>Eukaryota</taxon>
        <taxon>Viridiplantae</taxon>
        <taxon>Streptophyta</taxon>
        <taxon>Embryophyta</taxon>
        <taxon>Tracheophyta</taxon>
        <taxon>Spermatophyta</taxon>
        <taxon>Magnoliopsida</taxon>
        <taxon>eudicotyledons</taxon>
        <taxon>Gunneridae</taxon>
        <taxon>Pentapetalae</taxon>
        <taxon>rosids</taxon>
        <taxon>fabids</taxon>
        <taxon>Fabales</taxon>
        <taxon>Fabaceae</taxon>
        <taxon>Papilionoideae</taxon>
        <taxon>50 kb inversion clade</taxon>
        <taxon>NPAAA clade</taxon>
        <taxon>indigoferoid/millettioid clade</taxon>
        <taxon>Phaseoleae</taxon>
        <taxon>Cajanus</taxon>
    </lineage>
</organism>
<evidence type="ECO:0000313" key="6">
    <source>
        <dbReference type="EMBL" id="KYP32276.1"/>
    </source>
</evidence>
<evidence type="ECO:0000313" key="7">
    <source>
        <dbReference type="Proteomes" id="UP000075243"/>
    </source>
</evidence>
<dbReference type="Proteomes" id="UP000075243">
    <property type="component" value="Unassembled WGS sequence"/>
</dbReference>
<dbReference type="Gene3D" id="3.80.10.10">
    <property type="entry name" value="Ribonuclease Inhibitor"/>
    <property type="match status" value="1"/>
</dbReference>
<evidence type="ECO:0000256" key="4">
    <source>
        <dbReference type="ARBA" id="ARBA00023242"/>
    </source>
</evidence>
<dbReference type="SUPFAM" id="SSF52058">
    <property type="entry name" value="L domain-like"/>
    <property type="match status" value="1"/>
</dbReference>
<evidence type="ECO:0000256" key="3">
    <source>
        <dbReference type="ARBA" id="ARBA00022737"/>
    </source>
</evidence>
<dbReference type="PANTHER" id="PTHR10552:SF6">
    <property type="entry name" value="U2 SMALL NUCLEAR RIBONUCLEOPROTEIN A"/>
    <property type="match status" value="1"/>
</dbReference>
<dbReference type="GO" id="GO:0000398">
    <property type="term" value="P:mRNA splicing, via spliceosome"/>
    <property type="evidence" value="ECO:0007669"/>
    <property type="project" value="InterPro"/>
</dbReference>
<dbReference type="PANTHER" id="PTHR10552">
    <property type="entry name" value="U2 SMALL NUCLEAR RIBONUCLEOPROTEIN A"/>
    <property type="match status" value="1"/>
</dbReference>
<evidence type="ECO:0000256" key="5">
    <source>
        <dbReference type="ARBA" id="ARBA00024196"/>
    </source>
</evidence>
<proteinExistence type="inferred from homology"/>
<sequence length="162" mass="18538">MVRLAADLLWKSPHLFNAIKEGELALAGNKMAVIEILGANEDQFDTIDLFDNEIVKLENVPYLSRLGTMLINNNRITRINPNIGASLLRKLHTLVLTDNIIVNLVEIEPLASLPKLQFLSLLDNNNTKKANYRLYVINKLKSLWVLDFKKVKNKVTFFFFPM</sequence>
<dbReference type="GO" id="GO:1990904">
    <property type="term" value="C:ribonucleoprotein complex"/>
    <property type="evidence" value="ECO:0007669"/>
    <property type="project" value="UniProtKB-KW"/>
</dbReference>
<comment type="subcellular location">
    <subcellularLocation>
        <location evidence="1">Nucleus</location>
    </subcellularLocation>
</comment>
<evidence type="ECO:0000256" key="1">
    <source>
        <dbReference type="ARBA" id="ARBA00004123"/>
    </source>
</evidence>
<keyword evidence="2" id="KW-0433">Leucine-rich repeat</keyword>